<sequence>MKLFPLFRKLLQLAGVLFVVLGLYRCANVIAPTGGPKDITPPKVVKSMPANHSTNFKGNKFSLTFDEYIQLDKIAKQLLVSPPMAEIPDFRLKGKTLSIRFKEPLKPNTTYSVFFGDAIQDITEGNPLHNYTYVFSTGSSVDSMSLRGQVVEARDLKPVDDIFVMLYKNDNDTIPLDSLPLRVKPYYLSKTDKNGDFMFSGLADTSYLIFALKDENYSLTFDQPTEKIAFLDSLVRPQFRPAPYIDSSLLDTLVVNLPPDSAKMISDSLWQIADSIADTKISFYQLYLFLEPDTVQKLMKTKLIRPNTIQFIFNIPEKNISIQSLNYHPDSIWHQSEWNRSRDTLLWFLRLPHPDTLSLLVLEGKDTLGSPVLRVIPKQKFLRKRKKTKSAKKKQYLSWRTNLSGTIKPGQKVVLTFGQPVEKVIPDSILLVQGKDSLYHPPFTFLDSLHRQLYFPMKIKDDNSYQLSLPDSSVIDWNHFYNRKIILSLHSKALKEYSDLNVTLKPKMPGYYIFEILNRNEIPVATRYFTGATVLHFPRITPGNYLFRIIFDRNRNKKWDPGNYLRNQLPEDVIYYKDQVPLRANWEVNEAWDF</sequence>
<protein>
    <recommendedName>
        <fullName evidence="2">SbsA Ig-like domain-containing protein</fullName>
    </recommendedName>
</protein>
<accession>A0A3B0UEC8</accession>
<feature type="domain" description="SbsA Ig-like" evidence="2">
    <location>
        <begin position="38"/>
        <end position="137"/>
    </location>
</feature>
<organism evidence="3">
    <name type="scientific">hydrothermal vent metagenome</name>
    <dbReference type="NCBI Taxonomy" id="652676"/>
    <lineage>
        <taxon>unclassified sequences</taxon>
        <taxon>metagenomes</taxon>
        <taxon>ecological metagenomes</taxon>
    </lineage>
</organism>
<evidence type="ECO:0000313" key="3">
    <source>
        <dbReference type="EMBL" id="VAW26683.1"/>
    </source>
</evidence>
<dbReference type="Pfam" id="PF13205">
    <property type="entry name" value="Big_5"/>
    <property type="match status" value="1"/>
</dbReference>
<keyword evidence="1" id="KW-0732">Signal</keyword>
<dbReference type="InterPro" id="IPR032812">
    <property type="entry name" value="SbsA_Ig"/>
</dbReference>
<dbReference type="AlphaFoldDB" id="A0A3B0UEC8"/>
<evidence type="ECO:0000259" key="2">
    <source>
        <dbReference type="Pfam" id="PF13205"/>
    </source>
</evidence>
<proteinExistence type="predicted"/>
<reference evidence="3" key="1">
    <citation type="submission" date="2018-06" db="EMBL/GenBank/DDBJ databases">
        <authorList>
            <person name="Zhirakovskaya E."/>
        </authorList>
    </citation>
    <scope>NUCLEOTIDE SEQUENCE</scope>
</reference>
<name>A0A3B0UEC8_9ZZZZ</name>
<dbReference type="EMBL" id="UOET01000051">
    <property type="protein sequence ID" value="VAW26683.1"/>
    <property type="molecule type" value="Genomic_DNA"/>
</dbReference>
<evidence type="ECO:0000256" key="1">
    <source>
        <dbReference type="ARBA" id="ARBA00022729"/>
    </source>
</evidence>
<gene>
    <name evidence="3" type="ORF">MNBD_BACTEROID07-1094</name>
</gene>